<feature type="compositionally biased region" description="Pro residues" evidence="1">
    <location>
        <begin position="185"/>
        <end position="201"/>
    </location>
</feature>
<name>A0A016T2I3_9BILA</name>
<evidence type="ECO:0000256" key="1">
    <source>
        <dbReference type="SAM" id="MobiDB-lite"/>
    </source>
</evidence>
<gene>
    <name evidence="3" type="primary">Acey_s0145.g2491</name>
    <name evidence="3" type="ORF">Y032_0145g2491</name>
</gene>
<protein>
    <submittedName>
        <fullName evidence="3">Uncharacterized protein</fullName>
    </submittedName>
</protein>
<keyword evidence="4" id="KW-1185">Reference proteome</keyword>
<evidence type="ECO:0000313" key="3">
    <source>
        <dbReference type="EMBL" id="EYB96935.1"/>
    </source>
</evidence>
<keyword evidence="2" id="KW-1133">Transmembrane helix</keyword>
<organism evidence="3 4">
    <name type="scientific">Ancylostoma ceylanicum</name>
    <dbReference type="NCBI Taxonomy" id="53326"/>
    <lineage>
        <taxon>Eukaryota</taxon>
        <taxon>Metazoa</taxon>
        <taxon>Ecdysozoa</taxon>
        <taxon>Nematoda</taxon>
        <taxon>Chromadorea</taxon>
        <taxon>Rhabditida</taxon>
        <taxon>Rhabditina</taxon>
        <taxon>Rhabditomorpha</taxon>
        <taxon>Strongyloidea</taxon>
        <taxon>Ancylostomatidae</taxon>
        <taxon>Ancylostomatinae</taxon>
        <taxon>Ancylostoma</taxon>
    </lineage>
</organism>
<evidence type="ECO:0000313" key="4">
    <source>
        <dbReference type="Proteomes" id="UP000024635"/>
    </source>
</evidence>
<dbReference type="Proteomes" id="UP000024635">
    <property type="component" value="Unassembled WGS sequence"/>
</dbReference>
<dbReference type="OrthoDB" id="5871942at2759"/>
<evidence type="ECO:0000256" key="2">
    <source>
        <dbReference type="SAM" id="Phobius"/>
    </source>
</evidence>
<proteinExistence type="predicted"/>
<feature type="transmembrane region" description="Helical" evidence="2">
    <location>
        <begin position="47"/>
        <end position="69"/>
    </location>
</feature>
<dbReference type="AlphaFoldDB" id="A0A016T2I3"/>
<dbReference type="EMBL" id="JARK01001481">
    <property type="protein sequence ID" value="EYB96935.1"/>
    <property type="molecule type" value="Genomic_DNA"/>
</dbReference>
<feature type="transmembrane region" description="Helical" evidence="2">
    <location>
        <begin position="89"/>
        <end position="111"/>
    </location>
</feature>
<reference evidence="4" key="1">
    <citation type="journal article" date="2015" name="Nat. Genet.">
        <title>The genome and transcriptome of the zoonotic hookworm Ancylostoma ceylanicum identify infection-specific gene families.</title>
        <authorList>
            <person name="Schwarz E.M."/>
            <person name="Hu Y."/>
            <person name="Antoshechkin I."/>
            <person name="Miller M.M."/>
            <person name="Sternberg P.W."/>
            <person name="Aroian R.V."/>
        </authorList>
    </citation>
    <scope>NUCLEOTIDE SEQUENCE</scope>
    <source>
        <strain evidence="4">HY135</strain>
    </source>
</reference>
<keyword evidence="2" id="KW-0472">Membrane</keyword>
<accession>A0A016T2I3</accession>
<feature type="region of interest" description="Disordered" evidence="1">
    <location>
        <begin position="170"/>
        <end position="201"/>
    </location>
</feature>
<keyword evidence="2" id="KW-0812">Transmembrane</keyword>
<comment type="caution">
    <text evidence="3">The sequence shown here is derived from an EMBL/GenBank/DDBJ whole genome shotgun (WGS) entry which is preliminary data.</text>
</comment>
<sequence>MYLIISTVDSPWECAGLPCGMWGSTAGMWKSTVRICGHGAGVTSLPLLLKIPIFVVIYYTTFTIASYSGGHILFCSSYQCSLYDLSLGYLWFGLIISFICCIVDGILTAALRKLRLLSKGVSAVMVARENCHIPRPVVVAAPQRVIYTTTTANVGYPPANVYVTPTYPPPAQPYVHQPSSIQQPQLPPNPSASQPPPEYKP</sequence>